<evidence type="ECO:0000313" key="2">
    <source>
        <dbReference type="Proteomes" id="UP000250675"/>
    </source>
</evidence>
<dbReference type="Proteomes" id="UP000250675">
    <property type="component" value="Unassembled WGS sequence"/>
</dbReference>
<proteinExistence type="predicted"/>
<accession>A0A2X3DBF7</accession>
<dbReference type="EMBL" id="UASO01000004">
    <property type="protein sequence ID" value="SQC21824.1"/>
    <property type="molecule type" value="Genomic_DNA"/>
</dbReference>
<organism evidence="1 2">
    <name type="scientific">Klebsiella pneumoniae</name>
    <dbReference type="NCBI Taxonomy" id="573"/>
    <lineage>
        <taxon>Bacteria</taxon>
        <taxon>Pseudomonadati</taxon>
        <taxon>Pseudomonadota</taxon>
        <taxon>Gammaproteobacteria</taxon>
        <taxon>Enterobacterales</taxon>
        <taxon>Enterobacteriaceae</taxon>
        <taxon>Klebsiella/Raoultella group</taxon>
        <taxon>Klebsiella</taxon>
        <taxon>Klebsiella pneumoniae complex</taxon>
    </lineage>
</organism>
<gene>
    <name evidence="1" type="ORF">NCTC9645_02491</name>
</gene>
<protein>
    <submittedName>
        <fullName evidence="1">Uncharacterized protein</fullName>
    </submittedName>
</protein>
<sequence length="60" mass="6764">MPVHRAASHSRRIGDIRQGGVGYSAQGELLDCGLNQELPRALRLFFCFSCHTRPHFPISR</sequence>
<name>A0A2X3DBF7_KLEPN</name>
<dbReference type="AlphaFoldDB" id="A0A2X3DBF7"/>
<evidence type="ECO:0000313" key="1">
    <source>
        <dbReference type="EMBL" id="SQC21824.1"/>
    </source>
</evidence>
<reference evidence="1 2" key="1">
    <citation type="submission" date="2018-06" db="EMBL/GenBank/DDBJ databases">
        <authorList>
            <consortium name="Pathogen Informatics"/>
            <person name="Doyle S."/>
        </authorList>
    </citation>
    <scope>NUCLEOTIDE SEQUENCE [LARGE SCALE GENOMIC DNA]</scope>
    <source>
        <strain evidence="1 2">NCTC9645</strain>
    </source>
</reference>